<dbReference type="EMBL" id="PKSL01000010">
    <property type="protein sequence ID" value="POW15892.1"/>
    <property type="molecule type" value="Genomic_DNA"/>
</dbReference>
<feature type="non-terminal residue" evidence="1">
    <location>
        <position position="96"/>
    </location>
</feature>
<protein>
    <submittedName>
        <fullName evidence="1">Uncharacterized protein</fullName>
    </submittedName>
</protein>
<reference evidence="1" key="1">
    <citation type="submission" date="2017-12" db="EMBL/GenBank/DDBJ databases">
        <title>Gene loss provides genomic basis for host adaptation in cereal stripe rust fungi.</title>
        <authorList>
            <person name="Xia C."/>
        </authorList>
    </citation>
    <scope>NUCLEOTIDE SEQUENCE [LARGE SCALE GENOMIC DNA]</scope>
    <source>
        <strain evidence="1">93-210</strain>
    </source>
</reference>
<keyword evidence="2" id="KW-1185">Reference proteome</keyword>
<sequence>IWGLHAWGSKAIRLDLGGRSSRIQWGGNWPEMAGPHDDQDPLTAVTMLDAETAKIAATRSQLSPTTTCADFDSAFVWWPAEQHLNTKESLVPPPVV</sequence>
<accession>A0A2S4W281</accession>
<dbReference type="VEuPathDB" id="FungiDB:PSHT_04035"/>
<dbReference type="Proteomes" id="UP000239156">
    <property type="component" value="Unassembled WGS sequence"/>
</dbReference>
<dbReference type="AlphaFoldDB" id="A0A2S4W281"/>
<dbReference type="VEuPathDB" id="FungiDB:PSTT_01840"/>
<comment type="caution">
    <text evidence="1">The sequence shown here is derived from an EMBL/GenBank/DDBJ whole genome shotgun (WGS) entry which is preliminary data.</text>
</comment>
<organism evidence="1 2">
    <name type="scientific">Puccinia striiformis</name>
    <dbReference type="NCBI Taxonomy" id="27350"/>
    <lineage>
        <taxon>Eukaryota</taxon>
        <taxon>Fungi</taxon>
        <taxon>Dikarya</taxon>
        <taxon>Basidiomycota</taxon>
        <taxon>Pucciniomycotina</taxon>
        <taxon>Pucciniomycetes</taxon>
        <taxon>Pucciniales</taxon>
        <taxon>Pucciniaceae</taxon>
        <taxon>Puccinia</taxon>
    </lineage>
</organism>
<proteinExistence type="predicted"/>
<name>A0A2S4W281_9BASI</name>
<feature type="non-terminal residue" evidence="1">
    <location>
        <position position="1"/>
    </location>
</feature>
<evidence type="ECO:0000313" key="2">
    <source>
        <dbReference type="Proteomes" id="UP000239156"/>
    </source>
</evidence>
<evidence type="ECO:0000313" key="1">
    <source>
        <dbReference type="EMBL" id="POW15892.1"/>
    </source>
</evidence>
<gene>
    <name evidence="1" type="ORF">PSTT_01840</name>
</gene>